<proteinExistence type="predicted"/>
<dbReference type="EMBL" id="REGN01010890">
    <property type="protein sequence ID" value="RMZ98253.1"/>
    <property type="molecule type" value="Genomic_DNA"/>
</dbReference>
<reference evidence="1 2" key="1">
    <citation type="journal article" date="2018" name="Sci. Rep.">
        <title>Genomic signatures of local adaptation to the degree of environmental predictability in rotifers.</title>
        <authorList>
            <person name="Franch-Gras L."/>
            <person name="Hahn C."/>
            <person name="Garcia-Roger E.M."/>
            <person name="Carmona M.J."/>
            <person name="Serra M."/>
            <person name="Gomez A."/>
        </authorList>
    </citation>
    <scope>NUCLEOTIDE SEQUENCE [LARGE SCALE GENOMIC DNA]</scope>
    <source>
        <strain evidence="1">HYR1</strain>
    </source>
</reference>
<protein>
    <submittedName>
        <fullName evidence="1">Uncharacterized protein</fullName>
    </submittedName>
</protein>
<comment type="caution">
    <text evidence="1">The sequence shown here is derived from an EMBL/GenBank/DDBJ whole genome shotgun (WGS) entry which is preliminary data.</text>
</comment>
<accession>A0A3M7PGX5</accession>
<sequence length="71" mass="8026">MNARHRSSIRNEKLETGSMFILGNSVSGFVTLVVFDNIDRLMHIDIMTIITSNGLYTLVPLNNLNTSLRIF</sequence>
<dbReference type="Proteomes" id="UP000276133">
    <property type="component" value="Unassembled WGS sequence"/>
</dbReference>
<organism evidence="1 2">
    <name type="scientific">Brachionus plicatilis</name>
    <name type="common">Marine rotifer</name>
    <name type="synonym">Brachionus muelleri</name>
    <dbReference type="NCBI Taxonomy" id="10195"/>
    <lineage>
        <taxon>Eukaryota</taxon>
        <taxon>Metazoa</taxon>
        <taxon>Spiralia</taxon>
        <taxon>Gnathifera</taxon>
        <taxon>Rotifera</taxon>
        <taxon>Eurotatoria</taxon>
        <taxon>Monogononta</taxon>
        <taxon>Pseudotrocha</taxon>
        <taxon>Ploima</taxon>
        <taxon>Brachionidae</taxon>
        <taxon>Brachionus</taxon>
    </lineage>
</organism>
<dbReference type="AlphaFoldDB" id="A0A3M7PGX5"/>
<name>A0A3M7PGX5_BRAPC</name>
<evidence type="ECO:0000313" key="1">
    <source>
        <dbReference type="EMBL" id="RMZ98253.1"/>
    </source>
</evidence>
<evidence type="ECO:0000313" key="2">
    <source>
        <dbReference type="Proteomes" id="UP000276133"/>
    </source>
</evidence>
<keyword evidence="2" id="KW-1185">Reference proteome</keyword>
<gene>
    <name evidence="1" type="ORF">BpHYR1_051123</name>
</gene>